<sequence length="253" mass="26721">MNRAQKITIAVSTMVVAGLVVLAAPPVLDAAGWAAARLAPAAAEPTASPSAATESPGEDDAALTGLPEGYVDVGNGTFIPAGGPGDCEEAAWIHIGEMNAWLHGDIPDQGVREFAAGEAGLDDEGRVMTYTVAPGDALYAISDRFCIANPHSIDTLNHTRMIQPGDVLLLRPNKSLPWIPYYSPPDAPAGYQQIPYQNAVEAMSAAAQAGDVDAMRRIFEDDLAALFPNPDHANVVARALELERLDVLRHMFA</sequence>
<organism evidence="2 3">
    <name type="scientific">Microbacterium aurantiacum</name>
    <dbReference type="NCBI Taxonomy" id="162393"/>
    <lineage>
        <taxon>Bacteria</taxon>
        <taxon>Bacillati</taxon>
        <taxon>Actinomycetota</taxon>
        <taxon>Actinomycetes</taxon>
        <taxon>Micrococcales</taxon>
        <taxon>Microbacteriaceae</taxon>
        <taxon>Microbacterium</taxon>
    </lineage>
</organism>
<evidence type="ECO:0000313" key="2">
    <source>
        <dbReference type="EMBL" id="KOS10508.1"/>
    </source>
</evidence>
<evidence type="ECO:0000256" key="1">
    <source>
        <dbReference type="SAM" id="MobiDB-lite"/>
    </source>
</evidence>
<dbReference type="AlphaFoldDB" id="A0A0M8MFN1"/>
<dbReference type="Proteomes" id="UP000037737">
    <property type="component" value="Unassembled WGS sequence"/>
</dbReference>
<dbReference type="InterPro" id="IPR036779">
    <property type="entry name" value="LysM_dom_sf"/>
</dbReference>
<evidence type="ECO:0008006" key="4">
    <source>
        <dbReference type="Google" id="ProtNLM"/>
    </source>
</evidence>
<name>A0A0M8MFN1_9MICO</name>
<protein>
    <recommendedName>
        <fullName evidence="4">LysM domain-containing protein</fullName>
    </recommendedName>
</protein>
<dbReference type="OrthoDB" id="5079710at2"/>
<dbReference type="PATRIC" id="fig|84292.3.peg.1992"/>
<feature type="compositionally biased region" description="Low complexity" evidence="1">
    <location>
        <begin position="45"/>
        <end position="55"/>
    </location>
</feature>
<dbReference type="KEGG" id="mcw:A8L33_00300"/>
<reference evidence="2" key="1">
    <citation type="submission" date="2015-04" db="EMBL/GenBank/DDBJ databases">
        <title>Complete genome sequence of Microbacterium chocolatum SIT 101, a bacterium enantioselectively hydrolyzing mesomeric diesters.</title>
        <authorList>
            <person name="Li X."/>
            <person name="Xu Y."/>
        </authorList>
    </citation>
    <scope>NUCLEOTIDE SEQUENCE [LARGE SCALE GENOMIC DNA]</scope>
    <source>
        <strain evidence="2">SIT 101</strain>
    </source>
</reference>
<proteinExistence type="predicted"/>
<dbReference type="CDD" id="cd00118">
    <property type="entry name" value="LysM"/>
    <property type="match status" value="1"/>
</dbReference>
<gene>
    <name evidence="2" type="ORF">XI38_09765</name>
</gene>
<evidence type="ECO:0000313" key="3">
    <source>
        <dbReference type="Proteomes" id="UP000037737"/>
    </source>
</evidence>
<dbReference type="EMBL" id="LAVO01000010">
    <property type="protein sequence ID" value="KOS10508.1"/>
    <property type="molecule type" value="Genomic_DNA"/>
</dbReference>
<dbReference type="Gene3D" id="3.10.350.10">
    <property type="entry name" value="LysM domain"/>
    <property type="match status" value="1"/>
</dbReference>
<comment type="caution">
    <text evidence="2">The sequence shown here is derived from an EMBL/GenBank/DDBJ whole genome shotgun (WGS) entry which is preliminary data.</text>
</comment>
<accession>A0A0M8MFN1</accession>
<feature type="region of interest" description="Disordered" evidence="1">
    <location>
        <begin position="45"/>
        <end position="66"/>
    </location>
</feature>
<dbReference type="InterPro" id="IPR018392">
    <property type="entry name" value="LysM"/>
</dbReference>
<keyword evidence="3" id="KW-1185">Reference proteome</keyword>